<name>A0A0F8YXE7_9ZZZZ</name>
<proteinExistence type="predicted"/>
<reference evidence="1" key="1">
    <citation type="journal article" date="2015" name="Nature">
        <title>Complex archaea that bridge the gap between prokaryotes and eukaryotes.</title>
        <authorList>
            <person name="Spang A."/>
            <person name="Saw J.H."/>
            <person name="Jorgensen S.L."/>
            <person name="Zaremba-Niedzwiedzka K."/>
            <person name="Martijn J."/>
            <person name="Lind A.E."/>
            <person name="van Eijk R."/>
            <person name="Schleper C."/>
            <person name="Guy L."/>
            <person name="Ettema T.J."/>
        </authorList>
    </citation>
    <scope>NUCLEOTIDE SEQUENCE</scope>
</reference>
<dbReference type="AlphaFoldDB" id="A0A0F8YXE7"/>
<organism evidence="1">
    <name type="scientific">marine sediment metagenome</name>
    <dbReference type="NCBI Taxonomy" id="412755"/>
    <lineage>
        <taxon>unclassified sequences</taxon>
        <taxon>metagenomes</taxon>
        <taxon>ecological metagenomes</taxon>
    </lineage>
</organism>
<gene>
    <name evidence="1" type="ORF">LCGC14_2766330</name>
</gene>
<feature type="non-terminal residue" evidence="1">
    <location>
        <position position="30"/>
    </location>
</feature>
<accession>A0A0F8YXE7</accession>
<evidence type="ECO:0000313" key="1">
    <source>
        <dbReference type="EMBL" id="KKK86127.1"/>
    </source>
</evidence>
<comment type="caution">
    <text evidence="1">The sequence shown here is derived from an EMBL/GenBank/DDBJ whole genome shotgun (WGS) entry which is preliminary data.</text>
</comment>
<sequence length="30" mass="3614">MEWEISVMDRQLGYATRLRRKALMMPASWS</sequence>
<protein>
    <submittedName>
        <fullName evidence="1">Uncharacterized protein</fullName>
    </submittedName>
</protein>
<dbReference type="EMBL" id="LAZR01050992">
    <property type="protein sequence ID" value="KKK86127.1"/>
    <property type="molecule type" value="Genomic_DNA"/>
</dbReference>